<dbReference type="PANTHER" id="PTHR42838:SF2">
    <property type="entry name" value="NITROUS-OXIDE REDUCTASE"/>
    <property type="match status" value="1"/>
</dbReference>
<evidence type="ECO:0000256" key="6">
    <source>
        <dbReference type="ARBA" id="ARBA00047816"/>
    </source>
</evidence>
<dbReference type="Gene3D" id="2.60.40.420">
    <property type="entry name" value="Cupredoxins - blue copper proteins"/>
    <property type="match status" value="1"/>
</dbReference>
<keyword evidence="3" id="KW-0186">Copper</keyword>
<comment type="catalytic activity">
    <reaction evidence="6">
        <text>4 Fe(II)-[cytochrome c] + O2 + 8 H(+)(in) = 4 Fe(III)-[cytochrome c] + 2 H2O + 4 H(+)(out)</text>
        <dbReference type="Rhea" id="RHEA:11436"/>
        <dbReference type="Rhea" id="RHEA-COMP:10350"/>
        <dbReference type="Rhea" id="RHEA-COMP:14399"/>
        <dbReference type="ChEBI" id="CHEBI:15377"/>
        <dbReference type="ChEBI" id="CHEBI:15378"/>
        <dbReference type="ChEBI" id="CHEBI:15379"/>
        <dbReference type="ChEBI" id="CHEBI:29033"/>
        <dbReference type="ChEBI" id="CHEBI:29034"/>
        <dbReference type="EC" id="7.1.1.9"/>
    </reaction>
</comment>
<dbReference type="Proteomes" id="UP000626244">
    <property type="component" value="Unassembled WGS sequence"/>
</dbReference>
<comment type="function">
    <text evidence="4">Subunits I and II form the functional core of the enzyme complex. Electrons originating in cytochrome c are transferred via heme a and Cu(A) to the binuclear center formed by heme a3 and Cu(B).</text>
</comment>
<keyword evidence="7" id="KW-0472">Membrane</keyword>
<dbReference type="OrthoDB" id="9773456at2"/>
<evidence type="ECO:0000256" key="4">
    <source>
        <dbReference type="ARBA" id="ARBA00024688"/>
    </source>
</evidence>
<dbReference type="CDD" id="cd13913">
    <property type="entry name" value="ba3_CcO_II_C"/>
    <property type="match status" value="1"/>
</dbReference>
<dbReference type="InterPro" id="IPR034214">
    <property type="entry name" value="Ba3_CcO_II_C"/>
</dbReference>
<dbReference type="InterPro" id="IPR001505">
    <property type="entry name" value="Copper_CuA"/>
</dbReference>
<evidence type="ECO:0000256" key="2">
    <source>
        <dbReference type="ARBA" id="ARBA00022723"/>
    </source>
</evidence>
<dbReference type="PANTHER" id="PTHR42838">
    <property type="entry name" value="CYTOCHROME C OXIDASE SUBUNIT II"/>
    <property type="match status" value="1"/>
</dbReference>
<protein>
    <recommendedName>
        <fullName evidence="5">Cytochrome aa3 subunit 2</fullName>
    </recommendedName>
</protein>
<dbReference type="AlphaFoldDB" id="A0A8J3F5A5"/>
<proteinExistence type="predicted"/>
<gene>
    <name evidence="9" type="primary">cbaB</name>
    <name evidence="9" type="ORF">GCM10007380_39210</name>
</gene>
<dbReference type="GO" id="GO:0004129">
    <property type="term" value="F:cytochrome-c oxidase activity"/>
    <property type="evidence" value="ECO:0007669"/>
    <property type="project" value="UniProtKB-EC"/>
</dbReference>
<dbReference type="GO" id="GO:0030313">
    <property type="term" value="C:cell envelope"/>
    <property type="evidence" value="ECO:0007669"/>
    <property type="project" value="UniProtKB-SubCell"/>
</dbReference>
<dbReference type="PROSITE" id="PS50857">
    <property type="entry name" value="COX2_CUA"/>
    <property type="match status" value="1"/>
</dbReference>
<accession>A0A8J3F5A5</accession>
<name>A0A8J3F5A5_9BACI</name>
<keyword evidence="10" id="KW-1185">Reference proteome</keyword>
<dbReference type="InterPro" id="IPR051403">
    <property type="entry name" value="NosZ/Cyto_c_oxidase_sub2"/>
</dbReference>
<evidence type="ECO:0000259" key="8">
    <source>
        <dbReference type="PROSITE" id="PS50857"/>
    </source>
</evidence>
<sequence length="158" mass="17794">MHLHKYEKIWLIFGIASLVLFLTIIAITAFGFHHHPATGMDLIDPNKVKETAPFDHPGVNKLNDDTYEVVLIGKTFGYEPTKLQVPVGKKIVFKLTSTDVIHSFSIVHTNVNMMVVPGRINTKEYTFKKTGNYLVLCNEYCGAGHQFMQTTIEVVKGE</sequence>
<dbReference type="SUPFAM" id="SSF49503">
    <property type="entry name" value="Cupredoxins"/>
    <property type="match status" value="1"/>
</dbReference>
<evidence type="ECO:0000256" key="7">
    <source>
        <dbReference type="SAM" id="Phobius"/>
    </source>
</evidence>
<keyword evidence="7" id="KW-1133">Transmembrane helix</keyword>
<dbReference type="GO" id="GO:0016020">
    <property type="term" value="C:membrane"/>
    <property type="evidence" value="ECO:0007669"/>
    <property type="project" value="InterPro"/>
</dbReference>
<organism evidence="9 10">
    <name type="scientific">Gottfriedia solisilvae</name>
    <dbReference type="NCBI Taxonomy" id="1516104"/>
    <lineage>
        <taxon>Bacteria</taxon>
        <taxon>Bacillati</taxon>
        <taxon>Bacillota</taxon>
        <taxon>Bacilli</taxon>
        <taxon>Bacillales</taxon>
        <taxon>Bacillaceae</taxon>
        <taxon>Gottfriedia</taxon>
    </lineage>
</organism>
<comment type="caution">
    <text evidence="9">The sequence shown here is derived from an EMBL/GenBank/DDBJ whole genome shotgun (WGS) entry which is preliminary data.</text>
</comment>
<dbReference type="RefSeq" id="WP_088001842.1">
    <property type="nucleotide sequence ID" value="NZ_BMHB01000003.1"/>
</dbReference>
<dbReference type="PRINTS" id="PR01166">
    <property type="entry name" value="CYCOXIDASEII"/>
</dbReference>
<feature type="transmembrane region" description="Helical" evidence="7">
    <location>
        <begin position="9"/>
        <end position="32"/>
    </location>
</feature>
<evidence type="ECO:0000256" key="3">
    <source>
        <dbReference type="ARBA" id="ARBA00023008"/>
    </source>
</evidence>
<dbReference type="InterPro" id="IPR008972">
    <property type="entry name" value="Cupredoxin"/>
</dbReference>
<feature type="domain" description="Cytochrome oxidase subunit II copper A binding" evidence="8">
    <location>
        <begin position="64"/>
        <end position="158"/>
    </location>
</feature>
<keyword evidence="2" id="KW-0479">Metal-binding</keyword>
<comment type="subcellular location">
    <subcellularLocation>
        <location evidence="1">Cell envelope</location>
    </subcellularLocation>
</comment>
<dbReference type="PROSITE" id="PS00078">
    <property type="entry name" value="COX2"/>
    <property type="match status" value="1"/>
</dbReference>
<evidence type="ECO:0000313" key="9">
    <source>
        <dbReference type="EMBL" id="GGI17691.1"/>
    </source>
</evidence>
<dbReference type="Pfam" id="PF00116">
    <property type="entry name" value="COX2"/>
    <property type="match status" value="1"/>
</dbReference>
<dbReference type="GO" id="GO:0005507">
    <property type="term" value="F:copper ion binding"/>
    <property type="evidence" value="ECO:0007669"/>
    <property type="project" value="InterPro"/>
</dbReference>
<dbReference type="EMBL" id="BMHB01000003">
    <property type="protein sequence ID" value="GGI17691.1"/>
    <property type="molecule type" value="Genomic_DNA"/>
</dbReference>
<reference evidence="10" key="1">
    <citation type="journal article" date="2019" name="Int. J. Syst. Evol. Microbiol.">
        <title>The Global Catalogue of Microorganisms (GCM) 10K type strain sequencing project: providing services to taxonomists for standard genome sequencing and annotation.</title>
        <authorList>
            <consortium name="The Broad Institute Genomics Platform"/>
            <consortium name="The Broad Institute Genome Sequencing Center for Infectious Disease"/>
            <person name="Wu L."/>
            <person name="Ma J."/>
        </authorList>
    </citation>
    <scope>NUCLEOTIDE SEQUENCE [LARGE SCALE GENOMIC DNA]</scope>
    <source>
        <strain evidence="10">CGMCC 1.14993</strain>
    </source>
</reference>
<evidence type="ECO:0000256" key="5">
    <source>
        <dbReference type="ARBA" id="ARBA00031399"/>
    </source>
</evidence>
<keyword evidence="7" id="KW-0812">Transmembrane</keyword>
<dbReference type="InterPro" id="IPR002429">
    <property type="entry name" value="CcO_II-like_C"/>
</dbReference>
<evidence type="ECO:0000313" key="10">
    <source>
        <dbReference type="Proteomes" id="UP000626244"/>
    </source>
</evidence>
<evidence type="ECO:0000256" key="1">
    <source>
        <dbReference type="ARBA" id="ARBA00004196"/>
    </source>
</evidence>
<dbReference type="Gene3D" id="1.20.1070.10">
    <property type="entry name" value="Rhodopsin 7-helix transmembrane proteins"/>
    <property type="match status" value="1"/>
</dbReference>